<dbReference type="Proteomes" id="UP000021210">
    <property type="component" value="Unassembled WGS sequence"/>
</dbReference>
<reference evidence="1 2" key="1">
    <citation type="submission" date="2013-12" db="EMBL/GenBank/DDBJ databases">
        <authorList>
            <person name="Zelazny A."/>
            <person name="Olivier K."/>
            <person name="Holland S."/>
            <person name="Lenaerts A."/>
            <person name="Ordway D."/>
            <person name="DeGroote M.A."/>
            <person name="Parker T."/>
            <person name="Sizemore C."/>
            <person name="Tallon L.J."/>
            <person name="Sadzewicz L.K."/>
            <person name="Sengamalay N."/>
            <person name="Fraser C.M."/>
            <person name="Hine E."/>
            <person name="Shefchek K.A."/>
            <person name="Das S.P."/>
            <person name="Tettelin H."/>
        </authorList>
    </citation>
    <scope>NUCLEOTIDE SEQUENCE [LARGE SCALE GENOMIC DNA]</scope>
    <source>
        <strain evidence="1 2">1948</strain>
    </source>
</reference>
<dbReference type="InterPro" id="IPR025447">
    <property type="entry name" value="DUF4192"/>
</dbReference>
<sequence length="143" mass="15424">MMRTACRAAEFRPLSNREILAIARSLMALRVRDTLCALAVGALAADVERLWLALSRLLPPPWRAEALVLLGFSAYVRGDGPLAGVALDAALMAQADHRLGQLLMSALLSGMRPDEIGTLADTGYRIAHELGISLPPRQIRRAG</sequence>
<organism evidence="1 2">
    <name type="scientific">Mycobacteroides abscessus 1948</name>
    <dbReference type="NCBI Taxonomy" id="1299323"/>
    <lineage>
        <taxon>Bacteria</taxon>
        <taxon>Bacillati</taxon>
        <taxon>Actinomycetota</taxon>
        <taxon>Actinomycetes</taxon>
        <taxon>Mycobacteriales</taxon>
        <taxon>Mycobacteriaceae</taxon>
        <taxon>Mycobacteroides</taxon>
        <taxon>Mycobacteroides abscessus</taxon>
    </lineage>
</organism>
<protein>
    <submittedName>
        <fullName evidence="1">Uncharacterized protein</fullName>
    </submittedName>
</protein>
<proteinExistence type="predicted"/>
<dbReference type="EMBL" id="JAOH01000002">
    <property type="protein sequence ID" value="EUA61645.1"/>
    <property type="molecule type" value="Genomic_DNA"/>
</dbReference>
<evidence type="ECO:0000313" key="2">
    <source>
        <dbReference type="Proteomes" id="UP000021210"/>
    </source>
</evidence>
<gene>
    <name evidence="1" type="ORF">I542_1788</name>
</gene>
<dbReference type="AlphaFoldDB" id="A0A829QFI8"/>
<accession>A0A829QFI8</accession>
<comment type="caution">
    <text evidence="1">The sequence shown here is derived from an EMBL/GenBank/DDBJ whole genome shotgun (WGS) entry which is preliminary data.</text>
</comment>
<evidence type="ECO:0000313" key="1">
    <source>
        <dbReference type="EMBL" id="EUA61645.1"/>
    </source>
</evidence>
<dbReference type="Pfam" id="PF13830">
    <property type="entry name" value="DUF4192"/>
    <property type="match status" value="1"/>
</dbReference>
<name>A0A829QFI8_9MYCO</name>